<keyword evidence="4" id="KW-1185">Reference proteome</keyword>
<reference evidence="4" key="2">
    <citation type="submission" date="2013-12" db="EMBL/GenBank/DDBJ databases">
        <authorList>
            <person name="Yu Y."/>
            <person name="Lee S."/>
            <person name="de Baynast K."/>
            <person name="Wissotski M."/>
            <person name="Liu L."/>
            <person name="Talag J."/>
            <person name="Goicoechea J."/>
            <person name="Angelova A."/>
            <person name="Jetty R."/>
            <person name="Kudrna D."/>
            <person name="Golser W."/>
            <person name="Rivera L."/>
            <person name="Zhang J."/>
            <person name="Wing R."/>
        </authorList>
    </citation>
    <scope>NUCLEOTIDE SEQUENCE</scope>
</reference>
<dbReference type="Proteomes" id="UP000032180">
    <property type="component" value="Chromosome 8"/>
</dbReference>
<reference evidence="3" key="3">
    <citation type="submission" date="2015-04" db="UniProtKB">
        <authorList>
            <consortium name="EnsemblPlants"/>
        </authorList>
    </citation>
    <scope>IDENTIFICATION</scope>
</reference>
<keyword evidence="2" id="KW-0472">Membrane</keyword>
<proteinExistence type="predicted"/>
<evidence type="ECO:0000256" key="1">
    <source>
        <dbReference type="SAM" id="MobiDB-lite"/>
    </source>
</evidence>
<feature type="transmembrane region" description="Helical" evidence="2">
    <location>
        <begin position="196"/>
        <end position="215"/>
    </location>
</feature>
<dbReference type="EnsemblPlants" id="LPERR08G05520.1">
    <property type="protein sequence ID" value="LPERR08G05520.1"/>
    <property type="gene ID" value="LPERR08G05520"/>
</dbReference>
<keyword evidence="2" id="KW-1133">Transmembrane helix</keyword>
<feature type="transmembrane region" description="Helical" evidence="2">
    <location>
        <begin position="166"/>
        <end position="184"/>
    </location>
</feature>
<evidence type="ECO:0000313" key="4">
    <source>
        <dbReference type="Proteomes" id="UP000032180"/>
    </source>
</evidence>
<keyword evidence="2" id="KW-0812">Transmembrane</keyword>
<protein>
    <submittedName>
        <fullName evidence="3">Uncharacterized protein</fullName>
    </submittedName>
</protein>
<name>A0A0D9X5C8_9ORYZ</name>
<sequence>MAFSTDEQNGEPPPPAVDMSSHASADFRKLMKFHSKCPLPTPHLSLMAETNNHATVQPQLALTEFTQPDAGSKENESGNVANDIVEAQLNNISNIGGGVHMPPGIVTNNNAGAPFPNIPEAGATGDVIIDIPDDGHNTLFDNNVGLRSRIEFCRRVWNTERIEKRLWRIGAGIVAYAVASIVRHSPEGLFSHQIKAYYITDFIIFIIGMVLMIFAKWIARSRFGDAIVWPAQALMDFMSV</sequence>
<dbReference type="AlphaFoldDB" id="A0A0D9X5C8"/>
<evidence type="ECO:0000313" key="3">
    <source>
        <dbReference type="EnsemblPlants" id="LPERR08G05520.1"/>
    </source>
</evidence>
<dbReference type="HOGENOM" id="CLU_1273879_0_0_1"/>
<reference evidence="3 4" key="1">
    <citation type="submission" date="2012-08" db="EMBL/GenBank/DDBJ databases">
        <title>Oryza genome evolution.</title>
        <authorList>
            <person name="Wing R.A."/>
        </authorList>
    </citation>
    <scope>NUCLEOTIDE SEQUENCE</scope>
</reference>
<organism evidence="3 4">
    <name type="scientific">Leersia perrieri</name>
    <dbReference type="NCBI Taxonomy" id="77586"/>
    <lineage>
        <taxon>Eukaryota</taxon>
        <taxon>Viridiplantae</taxon>
        <taxon>Streptophyta</taxon>
        <taxon>Embryophyta</taxon>
        <taxon>Tracheophyta</taxon>
        <taxon>Spermatophyta</taxon>
        <taxon>Magnoliopsida</taxon>
        <taxon>Liliopsida</taxon>
        <taxon>Poales</taxon>
        <taxon>Poaceae</taxon>
        <taxon>BOP clade</taxon>
        <taxon>Oryzoideae</taxon>
        <taxon>Oryzeae</taxon>
        <taxon>Oryzinae</taxon>
        <taxon>Leersia</taxon>
    </lineage>
</organism>
<feature type="region of interest" description="Disordered" evidence="1">
    <location>
        <begin position="1"/>
        <end position="21"/>
    </location>
</feature>
<accession>A0A0D9X5C8</accession>
<dbReference type="Gramene" id="LPERR08G05520.1">
    <property type="protein sequence ID" value="LPERR08G05520.1"/>
    <property type="gene ID" value="LPERR08G05520"/>
</dbReference>
<evidence type="ECO:0000256" key="2">
    <source>
        <dbReference type="SAM" id="Phobius"/>
    </source>
</evidence>